<name>A0A501PK31_9PROT</name>
<dbReference type="EMBL" id="VFIY01000006">
    <property type="protein sequence ID" value="TPD60615.1"/>
    <property type="molecule type" value="Genomic_DNA"/>
</dbReference>
<dbReference type="OrthoDB" id="7874461at2"/>
<protein>
    <submittedName>
        <fullName evidence="2">LPXTG cell wall anchor domain-containing protein</fullName>
    </submittedName>
</protein>
<dbReference type="RefSeq" id="WP_139940163.1">
    <property type="nucleotide sequence ID" value="NZ_JBHSYP010000008.1"/>
</dbReference>
<evidence type="ECO:0000256" key="1">
    <source>
        <dbReference type="SAM" id="SignalP"/>
    </source>
</evidence>
<dbReference type="NCBIfam" id="TIGR01167">
    <property type="entry name" value="LPXTG_anchor"/>
    <property type="match status" value="1"/>
</dbReference>
<gene>
    <name evidence="2" type="ORF">FIV46_07745</name>
</gene>
<feature type="chain" id="PRO_5021293493" evidence="1">
    <location>
        <begin position="24"/>
        <end position="231"/>
    </location>
</feature>
<keyword evidence="1" id="KW-0732">Signal</keyword>
<accession>A0A501PK31</accession>
<evidence type="ECO:0000313" key="3">
    <source>
        <dbReference type="Proteomes" id="UP000319148"/>
    </source>
</evidence>
<comment type="caution">
    <text evidence="2">The sequence shown here is derived from an EMBL/GenBank/DDBJ whole genome shotgun (WGS) entry which is preliminary data.</text>
</comment>
<organism evidence="2 3">
    <name type="scientific">Emcibacter nanhaiensis</name>
    <dbReference type="NCBI Taxonomy" id="1505037"/>
    <lineage>
        <taxon>Bacteria</taxon>
        <taxon>Pseudomonadati</taxon>
        <taxon>Pseudomonadota</taxon>
        <taxon>Alphaproteobacteria</taxon>
        <taxon>Emcibacterales</taxon>
        <taxon>Emcibacteraceae</taxon>
        <taxon>Emcibacter</taxon>
    </lineage>
</organism>
<dbReference type="Proteomes" id="UP000319148">
    <property type="component" value="Unassembled WGS sequence"/>
</dbReference>
<dbReference type="AlphaFoldDB" id="A0A501PK31"/>
<evidence type="ECO:0000313" key="2">
    <source>
        <dbReference type="EMBL" id="TPD60615.1"/>
    </source>
</evidence>
<proteinExistence type="predicted"/>
<sequence>MKKILGFMIGLLPFVFSAQMASATVVFSWDDGIDTCYGGCSVATGGPVGNLAEGVQGYAGISTFSGTFMRTDNLITVSLSGLPVHDYLSMNFLLAVIDSWDGSFTSVAPDIFNVDVDGSNIYSETYDNFDTGDQSASTANQLTWGSNLGFNSYTDSAYALAFNGIAHTASSVTIEFYANGAGWQGGTDESFAIEDLVVNTFLRDQDVSEPALGGLLALALGGLFLARRRKA</sequence>
<feature type="signal peptide" evidence="1">
    <location>
        <begin position="1"/>
        <end position="23"/>
    </location>
</feature>
<keyword evidence="3" id="KW-1185">Reference proteome</keyword>
<reference evidence="3" key="1">
    <citation type="submission" date="2019-06" db="EMBL/GenBank/DDBJ databases">
        <title>The complete genome of Emcibacter congregatus ZYLT.</title>
        <authorList>
            <person name="Zhao Z."/>
        </authorList>
    </citation>
    <scope>NUCLEOTIDE SEQUENCE [LARGE SCALE GENOMIC DNA]</scope>
    <source>
        <strain evidence="3">MCCC 1A06723</strain>
    </source>
</reference>